<dbReference type="PANTHER" id="PTHR11195:SF22">
    <property type="entry name" value="LYSOZYME"/>
    <property type="match status" value="1"/>
</dbReference>
<dbReference type="Pfam" id="PF05497">
    <property type="entry name" value="Destabilase"/>
    <property type="match status" value="1"/>
</dbReference>
<evidence type="ECO:0000256" key="3">
    <source>
        <dbReference type="ARBA" id="ARBA00022529"/>
    </source>
</evidence>
<evidence type="ECO:0000313" key="9">
    <source>
        <dbReference type="RefSeq" id="XP_016972208.1"/>
    </source>
</evidence>
<evidence type="ECO:0000256" key="7">
    <source>
        <dbReference type="PIRSR" id="PIRSR608597-3"/>
    </source>
</evidence>
<dbReference type="PROSITE" id="PS51909">
    <property type="entry name" value="LYSOZYME_I"/>
    <property type="match status" value="1"/>
</dbReference>
<proteinExistence type="predicted"/>
<dbReference type="RefSeq" id="XP_016972208.1">
    <property type="nucleotide sequence ID" value="XM_017116719.1"/>
</dbReference>
<keyword evidence="8" id="KW-0812">Transmembrane</keyword>
<gene>
    <name evidence="9" type="primary">LOC108039651</name>
</gene>
<keyword evidence="8" id="KW-1133">Transmembrane helix</keyword>
<keyword evidence="4" id="KW-0081">Bacteriolytic enzyme</keyword>
<name>A0A6P4EAL4_DRORH</name>
<reference evidence="9" key="1">
    <citation type="submission" date="2025-08" db="UniProtKB">
        <authorList>
            <consortium name="RefSeq"/>
        </authorList>
    </citation>
    <scope>IDENTIFICATION</scope>
</reference>
<dbReference type="InterPro" id="IPR008597">
    <property type="entry name" value="Invert_lysozyme"/>
</dbReference>
<dbReference type="CDD" id="cd16890">
    <property type="entry name" value="lyz_i"/>
    <property type="match status" value="1"/>
</dbReference>
<keyword evidence="6" id="KW-0326">Glycosidase</keyword>
<feature type="disulfide bond" evidence="7">
    <location>
        <begin position="180"/>
        <end position="186"/>
    </location>
</feature>
<evidence type="ECO:0000256" key="8">
    <source>
        <dbReference type="SAM" id="Phobius"/>
    </source>
</evidence>
<dbReference type="GO" id="GO:0003796">
    <property type="term" value="F:lysozyme activity"/>
    <property type="evidence" value="ECO:0007669"/>
    <property type="project" value="UniProtKB-EC"/>
</dbReference>
<feature type="disulfide bond" evidence="7">
    <location>
        <begin position="124"/>
        <end position="210"/>
    </location>
</feature>
<accession>A0A6P4EAL4</accession>
<comment type="catalytic activity">
    <reaction evidence="1">
        <text>Hydrolysis of (1-&gt;4)-beta-linkages between N-acetylmuramic acid and N-acetyl-D-glucosamine residues in a peptidoglycan and between N-acetyl-D-glucosamine residues in chitodextrins.</text>
        <dbReference type="EC" id="3.2.1.17"/>
    </reaction>
</comment>
<evidence type="ECO:0000256" key="4">
    <source>
        <dbReference type="ARBA" id="ARBA00022638"/>
    </source>
</evidence>
<feature type="disulfide bond" evidence="7">
    <location>
        <begin position="140"/>
        <end position="150"/>
    </location>
</feature>
<dbReference type="AlphaFoldDB" id="A0A6P4EAL4"/>
<keyword evidence="7" id="KW-1015">Disulfide bond</keyword>
<dbReference type="EC" id="3.2.1.17" evidence="2"/>
<evidence type="ECO:0000256" key="1">
    <source>
        <dbReference type="ARBA" id="ARBA00000632"/>
    </source>
</evidence>
<organism evidence="9">
    <name type="scientific">Drosophila rhopaloa</name>
    <name type="common">Fruit fly</name>
    <dbReference type="NCBI Taxonomy" id="1041015"/>
    <lineage>
        <taxon>Eukaryota</taxon>
        <taxon>Metazoa</taxon>
        <taxon>Ecdysozoa</taxon>
        <taxon>Arthropoda</taxon>
        <taxon>Hexapoda</taxon>
        <taxon>Insecta</taxon>
        <taxon>Pterygota</taxon>
        <taxon>Neoptera</taxon>
        <taxon>Endopterygota</taxon>
        <taxon>Diptera</taxon>
        <taxon>Brachycera</taxon>
        <taxon>Muscomorpha</taxon>
        <taxon>Ephydroidea</taxon>
        <taxon>Drosophilidae</taxon>
        <taxon>Drosophila</taxon>
        <taxon>Sophophora</taxon>
    </lineage>
</organism>
<protein>
    <recommendedName>
        <fullName evidence="2">lysozyme</fullName>
        <ecNumber evidence="2">3.2.1.17</ecNumber>
    </recommendedName>
</protein>
<dbReference type="OrthoDB" id="6337871at2759"/>
<keyword evidence="8" id="KW-0472">Membrane</keyword>
<dbReference type="PANTHER" id="PTHR11195">
    <property type="entry name" value="DESTABILASE-RELATED"/>
    <property type="match status" value="1"/>
</dbReference>
<keyword evidence="5" id="KW-0378">Hydrolase</keyword>
<dbReference type="GO" id="GO:0031640">
    <property type="term" value="P:killing of cells of another organism"/>
    <property type="evidence" value="ECO:0007669"/>
    <property type="project" value="UniProtKB-KW"/>
</dbReference>
<evidence type="ECO:0000256" key="2">
    <source>
        <dbReference type="ARBA" id="ARBA00012732"/>
    </source>
</evidence>
<keyword evidence="3" id="KW-0929">Antimicrobial</keyword>
<evidence type="ECO:0000256" key="5">
    <source>
        <dbReference type="ARBA" id="ARBA00022801"/>
    </source>
</evidence>
<dbReference type="Gene3D" id="1.10.530.10">
    <property type="match status" value="1"/>
</dbReference>
<feature type="transmembrane region" description="Helical" evidence="8">
    <location>
        <begin position="57"/>
        <end position="78"/>
    </location>
</feature>
<sequence length="248" mass="27879">MNPVTSSSVAELAQNGEGFETDASKVAEHQEYADALSMSGRGRKRIWSRRSCDVRKVISVGAIFIALLLVIGAIYMHLNQKHRLGRLNIPPKKNEDFNVVTAAGVAAQTITTFQPSTSQPSAECLACIATTATNNVPATCTNRGRGKEPCGIYRISYDYWQDTLGLIHPEDSLAQDYKECVVDRECAERIVRSYVQRYDWDCNGDGRIECRDHVILHMRGPGGCRRRESLEDEHKSRMEKCFKYMDII</sequence>
<evidence type="ECO:0000256" key="6">
    <source>
        <dbReference type="ARBA" id="ARBA00023295"/>
    </source>
</evidence>
<dbReference type="GO" id="GO:0042742">
    <property type="term" value="P:defense response to bacterium"/>
    <property type="evidence" value="ECO:0007669"/>
    <property type="project" value="UniProtKB-KW"/>
</dbReference>